<evidence type="ECO:0000313" key="7">
    <source>
        <dbReference type="EMBL" id="SPQ95398.1"/>
    </source>
</evidence>
<evidence type="ECO:0000313" key="9">
    <source>
        <dbReference type="Proteomes" id="UP000290189"/>
    </source>
</evidence>
<keyword evidence="4" id="KW-0812">Transmembrane</keyword>
<dbReference type="GO" id="GO:0016020">
    <property type="term" value="C:membrane"/>
    <property type="evidence" value="ECO:0007669"/>
    <property type="project" value="UniProtKB-SubCell"/>
</dbReference>
<protein>
    <recommendedName>
        <fullName evidence="10">PSI domain-containing protein</fullName>
    </recommendedName>
</protein>
<keyword evidence="2 4" id="KW-0472">Membrane</keyword>
<proteinExistence type="predicted"/>
<keyword evidence="7" id="KW-0496">Mitochondrion</keyword>
<geneLocation type="mitochondrion" evidence="7"/>
<reference evidence="7 9" key="2">
    <citation type="submission" date="2018-03" db="EMBL/GenBank/DDBJ databases">
        <authorList>
            <person name="Fogelqvist J."/>
        </authorList>
    </citation>
    <scope>NUCLEOTIDE SEQUENCE [LARGE SCALE GENOMIC DNA]</scope>
</reference>
<keyword evidence="8" id="KW-1185">Reference proteome</keyword>
<accession>A0A0G4IN52</accession>
<dbReference type="EMBL" id="CDSF01000076">
    <property type="protein sequence ID" value="CEO96738.1"/>
    <property type="molecule type" value="Genomic_DNA"/>
</dbReference>
<evidence type="ECO:0000313" key="8">
    <source>
        <dbReference type="Proteomes" id="UP000039324"/>
    </source>
</evidence>
<evidence type="ECO:0000256" key="2">
    <source>
        <dbReference type="ARBA" id="ARBA00023136"/>
    </source>
</evidence>
<dbReference type="Pfam" id="PF01437">
    <property type="entry name" value="PSI"/>
    <property type="match status" value="1"/>
</dbReference>
<dbReference type="Proteomes" id="UP000290189">
    <property type="component" value="Unassembled WGS sequence"/>
</dbReference>
<evidence type="ECO:0000256" key="5">
    <source>
        <dbReference type="SAM" id="SignalP"/>
    </source>
</evidence>
<dbReference type="EMBL" id="OVEO01000004">
    <property type="protein sequence ID" value="SPQ95398.1"/>
    <property type="molecule type" value="Genomic_DNA"/>
</dbReference>
<evidence type="ECO:0000256" key="1">
    <source>
        <dbReference type="ARBA" id="ARBA00004370"/>
    </source>
</evidence>
<name>A0A0G4IN52_PLABS</name>
<organism evidence="6 8">
    <name type="scientific">Plasmodiophora brassicae</name>
    <name type="common">Clubroot disease agent</name>
    <dbReference type="NCBI Taxonomy" id="37360"/>
    <lineage>
        <taxon>Eukaryota</taxon>
        <taxon>Sar</taxon>
        <taxon>Rhizaria</taxon>
        <taxon>Endomyxa</taxon>
        <taxon>Phytomyxea</taxon>
        <taxon>Plasmodiophorida</taxon>
        <taxon>Plasmodiophoridae</taxon>
        <taxon>Plasmodiophora</taxon>
    </lineage>
</organism>
<dbReference type="AlphaFoldDB" id="A0A0G4IN52"/>
<reference evidence="6 8" key="1">
    <citation type="submission" date="2015-02" db="EMBL/GenBank/DDBJ databases">
        <authorList>
            <person name="Chooi Y.-H."/>
        </authorList>
    </citation>
    <scope>NUCLEOTIDE SEQUENCE [LARGE SCALE GENOMIC DNA]</scope>
    <source>
        <strain evidence="6">E3</strain>
    </source>
</reference>
<feature type="chain" id="PRO_5035990682" description="PSI domain-containing protein" evidence="5">
    <location>
        <begin position="18"/>
        <end position="199"/>
    </location>
</feature>
<dbReference type="Proteomes" id="UP000039324">
    <property type="component" value="Unassembled WGS sequence"/>
</dbReference>
<evidence type="ECO:0000256" key="3">
    <source>
        <dbReference type="ARBA" id="ARBA00023180"/>
    </source>
</evidence>
<keyword evidence="3" id="KW-0325">Glycoprotein</keyword>
<keyword evidence="5" id="KW-0732">Signal</keyword>
<gene>
    <name evidence="6" type="ORF">PBRA_005342</name>
    <name evidence="7" type="ORF">PLBR_LOCUS2613</name>
</gene>
<keyword evidence="4" id="KW-1133">Transmembrane helix</keyword>
<feature type="transmembrane region" description="Helical" evidence="4">
    <location>
        <begin position="157"/>
        <end position="179"/>
    </location>
</feature>
<evidence type="ECO:0000313" key="6">
    <source>
        <dbReference type="EMBL" id="CEO96738.1"/>
    </source>
</evidence>
<sequence length="199" mass="21371">MTVRVAAVVLLVGAASALCSKYGTCHDCTSAHTGCMWCSRSQTCEMLTGACHNDRRVDYPLFAVEQCACNTGANMTCSACVAQRGCAHIRDGKMTVELGNYDLRIQITSNNGVGGLCVPGSISRAPDTTIVLSETPRLVARITANSWCYGQCFLPGLWYLITIVSASAITALLGFYMLYRLCSPASRAHQSQTGYHLLP</sequence>
<evidence type="ECO:0008006" key="10">
    <source>
        <dbReference type="Google" id="ProtNLM"/>
    </source>
</evidence>
<dbReference type="InterPro" id="IPR002165">
    <property type="entry name" value="Plexin_repeat"/>
</dbReference>
<evidence type="ECO:0000256" key="4">
    <source>
        <dbReference type="SAM" id="Phobius"/>
    </source>
</evidence>
<comment type="subcellular location">
    <subcellularLocation>
        <location evidence="1">Membrane</location>
    </subcellularLocation>
</comment>
<feature type="signal peptide" evidence="5">
    <location>
        <begin position="1"/>
        <end position="17"/>
    </location>
</feature>